<keyword evidence="2" id="KW-0472">Membrane</keyword>
<feature type="transmembrane region" description="Helical" evidence="2">
    <location>
        <begin position="103"/>
        <end position="122"/>
    </location>
</feature>
<sequence length="209" mass="24030">MKLITLTCPKCGAQMEVNPELEAIICNYCGNKMLIDREVVEQKITGGFEFGYQQEQGRLKAQQEEQQKRIREEEKEARKNEILYQRKKREEIILSYGKDIRNISIGLMIIAILISVILFGELDGTIDKAIGVVSGLVHVVISLAVIVLINKISLERLLFITVFGIVDLIFSIFAVMSFVWCFVYTVVDIVIIFYAIKAYRVLRRRMDME</sequence>
<keyword evidence="2" id="KW-1133">Transmembrane helix</keyword>
<organism evidence="3 4">
    <name type="scientific">Agathobacter rectalis</name>
    <dbReference type="NCBI Taxonomy" id="39491"/>
    <lineage>
        <taxon>Bacteria</taxon>
        <taxon>Bacillati</taxon>
        <taxon>Bacillota</taxon>
        <taxon>Clostridia</taxon>
        <taxon>Lachnospirales</taxon>
        <taxon>Lachnospiraceae</taxon>
        <taxon>Agathobacter</taxon>
    </lineage>
</organism>
<dbReference type="Proteomes" id="UP000283683">
    <property type="component" value="Unassembled WGS sequence"/>
</dbReference>
<accession>A0A413DGJ6</accession>
<dbReference type="AlphaFoldDB" id="A0A413DGJ6"/>
<feature type="transmembrane region" description="Helical" evidence="2">
    <location>
        <begin position="128"/>
        <end position="150"/>
    </location>
</feature>
<proteinExistence type="predicted"/>
<dbReference type="Gene3D" id="2.20.28.30">
    <property type="entry name" value="RNA polymerase ii, chain L"/>
    <property type="match status" value="1"/>
</dbReference>
<name>A0A413DGJ6_9FIRM</name>
<comment type="caution">
    <text evidence="3">The sequence shown here is derived from an EMBL/GenBank/DDBJ whole genome shotgun (WGS) entry which is preliminary data.</text>
</comment>
<keyword evidence="1" id="KW-0175">Coiled coil</keyword>
<evidence type="ECO:0000313" key="3">
    <source>
        <dbReference type="EMBL" id="RGW84995.1"/>
    </source>
</evidence>
<evidence type="ECO:0000313" key="4">
    <source>
        <dbReference type="Proteomes" id="UP000283683"/>
    </source>
</evidence>
<dbReference type="EMBL" id="QSAZ01000021">
    <property type="protein sequence ID" value="RGW84995.1"/>
    <property type="molecule type" value="Genomic_DNA"/>
</dbReference>
<evidence type="ECO:0008006" key="5">
    <source>
        <dbReference type="Google" id="ProtNLM"/>
    </source>
</evidence>
<keyword evidence="2" id="KW-0812">Transmembrane</keyword>
<evidence type="ECO:0000256" key="2">
    <source>
        <dbReference type="SAM" id="Phobius"/>
    </source>
</evidence>
<feature type="coiled-coil region" evidence="1">
    <location>
        <begin position="56"/>
        <end position="90"/>
    </location>
</feature>
<feature type="transmembrane region" description="Helical" evidence="2">
    <location>
        <begin position="157"/>
        <end position="176"/>
    </location>
</feature>
<gene>
    <name evidence="3" type="ORF">DWV45_15285</name>
</gene>
<feature type="transmembrane region" description="Helical" evidence="2">
    <location>
        <begin position="182"/>
        <end position="202"/>
    </location>
</feature>
<evidence type="ECO:0000256" key="1">
    <source>
        <dbReference type="SAM" id="Coils"/>
    </source>
</evidence>
<protein>
    <recommendedName>
        <fullName evidence="5">Zinc ribbon domain-containing protein</fullName>
    </recommendedName>
</protein>
<reference evidence="3 4" key="1">
    <citation type="submission" date="2018-08" db="EMBL/GenBank/DDBJ databases">
        <title>A genome reference for cultivated species of the human gut microbiota.</title>
        <authorList>
            <person name="Zou Y."/>
            <person name="Xue W."/>
            <person name="Luo G."/>
        </authorList>
    </citation>
    <scope>NUCLEOTIDE SEQUENCE [LARGE SCALE GENOMIC DNA]</scope>
    <source>
        <strain evidence="3 4">AF06-19</strain>
    </source>
</reference>
<dbReference type="RefSeq" id="WP_118327366.1">
    <property type="nucleotide sequence ID" value="NZ_QSAZ01000021.1"/>
</dbReference>